<dbReference type="CDD" id="cd06288">
    <property type="entry name" value="PBP1_sucrose_transcription_regulator"/>
    <property type="match status" value="1"/>
</dbReference>
<dbReference type="InterPro" id="IPR046335">
    <property type="entry name" value="LacI/GalR-like_sensor"/>
</dbReference>
<feature type="region of interest" description="Disordered" evidence="5">
    <location>
        <begin position="1"/>
        <end position="64"/>
    </location>
</feature>
<dbReference type="PANTHER" id="PTHR30146:SF148">
    <property type="entry name" value="HTH-TYPE TRANSCRIPTIONAL REPRESSOR PURR-RELATED"/>
    <property type="match status" value="1"/>
</dbReference>
<dbReference type="EMBL" id="AEJC01000271">
    <property type="protein sequence ID" value="EKX65757.1"/>
    <property type="molecule type" value="Genomic_DNA"/>
</dbReference>
<dbReference type="SMART" id="SM00354">
    <property type="entry name" value="HTH_LACI"/>
    <property type="match status" value="1"/>
</dbReference>
<evidence type="ECO:0000313" key="8">
    <source>
        <dbReference type="Proteomes" id="UP000010411"/>
    </source>
</evidence>
<evidence type="ECO:0000313" key="7">
    <source>
        <dbReference type="EMBL" id="EKX65757.1"/>
    </source>
</evidence>
<dbReference type="Gene3D" id="3.40.50.2300">
    <property type="match status" value="2"/>
</dbReference>
<organism evidence="7 8">
    <name type="scientific">Streptomyces ipomoeae 91-03</name>
    <dbReference type="NCBI Taxonomy" id="698759"/>
    <lineage>
        <taxon>Bacteria</taxon>
        <taxon>Bacillati</taxon>
        <taxon>Actinomycetota</taxon>
        <taxon>Actinomycetes</taxon>
        <taxon>Kitasatosporales</taxon>
        <taxon>Streptomycetaceae</taxon>
        <taxon>Streptomyces</taxon>
    </lineage>
</organism>
<dbReference type="AlphaFoldDB" id="L1KYR1"/>
<dbReference type="Pfam" id="PF00356">
    <property type="entry name" value="LacI"/>
    <property type="match status" value="1"/>
</dbReference>
<dbReference type="InterPro" id="IPR010982">
    <property type="entry name" value="Lambda_DNA-bd_dom_sf"/>
</dbReference>
<evidence type="ECO:0000256" key="4">
    <source>
        <dbReference type="ARBA" id="ARBA00023163"/>
    </source>
</evidence>
<evidence type="ECO:0000256" key="5">
    <source>
        <dbReference type="SAM" id="MobiDB-lite"/>
    </source>
</evidence>
<comment type="caution">
    <text evidence="7">The sequence shown here is derived from an EMBL/GenBank/DDBJ whole genome shotgun (WGS) entry which is preliminary data.</text>
</comment>
<dbReference type="SUPFAM" id="SSF47413">
    <property type="entry name" value="lambda repressor-like DNA-binding domains"/>
    <property type="match status" value="1"/>
</dbReference>
<dbReference type="Proteomes" id="UP000010411">
    <property type="component" value="Unassembled WGS sequence"/>
</dbReference>
<dbReference type="CDD" id="cd01392">
    <property type="entry name" value="HTH_LacI"/>
    <property type="match status" value="1"/>
</dbReference>
<dbReference type="SUPFAM" id="SSF53822">
    <property type="entry name" value="Periplasmic binding protein-like I"/>
    <property type="match status" value="1"/>
</dbReference>
<dbReference type="Pfam" id="PF13377">
    <property type="entry name" value="Peripla_BP_3"/>
    <property type="match status" value="1"/>
</dbReference>
<keyword evidence="2" id="KW-0805">Transcription regulation</keyword>
<dbReference type="InterPro" id="IPR028082">
    <property type="entry name" value="Peripla_BP_I"/>
</dbReference>
<feature type="compositionally biased region" description="Polar residues" evidence="5">
    <location>
        <begin position="9"/>
        <end position="28"/>
    </location>
</feature>
<dbReference type="PATRIC" id="fig|698759.3.peg.3640"/>
<name>L1KYR1_9ACTN</name>
<sequence>MSGPGVLQGPTSRLSLEAPITTTETNGSGDVATGRLCPIRQTRRGRGMGGVEKARGGGAERATSRDVARLAGVSHTAVSFVFNGRAEGNLSAETQEKIRKAATQLGYRPNAVARGLRRRRTAVIGLVTDEIATSPFAGRLLRGAMDMAWNSEHLVLTVDSGQDPVAEDAAVAELLDRRVDGIIYAALSLRRARVPEGLHRTFAVLANCLPEDGSLPAVIPAERAGGRSAARVLLDAGHRRVALVGGLDDIATAERLRGFRDALRAVGLTAEKDWIMRTGGEIAAGYEGALRLLDRVPADRRPTGIVCYNDRVAAGVLHAAARLGLDVPADLSVVGYDDQEHMAAFLSPPLTTVALPHRAMGEAAARLLLDAIDSGTAPSVTTRRLECPVVMRGSVGPAPSP</sequence>
<dbReference type="InterPro" id="IPR000843">
    <property type="entry name" value="HTH_LacI"/>
</dbReference>
<dbReference type="PANTHER" id="PTHR30146">
    <property type="entry name" value="LACI-RELATED TRANSCRIPTIONAL REPRESSOR"/>
    <property type="match status" value="1"/>
</dbReference>
<proteinExistence type="predicted"/>
<accession>L1KYR1</accession>
<keyword evidence="3" id="KW-0238">DNA-binding</keyword>
<evidence type="ECO:0000259" key="6">
    <source>
        <dbReference type="PROSITE" id="PS50932"/>
    </source>
</evidence>
<feature type="domain" description="HTH lacI-type" evidence="6">
    <location>
        <begin position="62"/>
        <end position="118"/>
    </location>
</feature>
<keyword evidence="4" id="KW-0804">Transcription</keyword>
<gene>
    <name evidence="7" type="ORF">STRIP9103_02903</name>
</gene>
<evidence type="ECO:0000256" key="1">
    <source>
        <dbReference type="ARBA" id="ARBA00022491"/>
    </source>
</evidence>
<evidence type="ECO:0000256" key="3">
    <source>
        <dbReference type="ARBA" id="ARBA00023125"/>
    </source>
</evidence>
<dbReference type="GO" id="GO:0000976">
    <property type="term" value="F:transcription cis-regulatory region binding"/>
    <property type="evidence" value="ECO:0007669"/>
    <property type="project" value="TreeGrafter"/>
</dbReference>
<dbReference type="GO" id="GO:0003700">
    <property type="term" value="F:DNA-binding transcription factor activity"/>
    <property type="evidence" value="ECO:0007669"/>
    <property type="project" value="TreeGrafter"/>
</dbReference>
<protein>
    <submittedName>
        <fullName evidence="7">Periplasmic binding protein and sugar binding domain of the LacI family protein</fullName>
    </submittedName>
</protein>
<dbReference type="Gene3D" id="1.10.260.40">
    <property type="entry name" value="lambda repressor-like DNA-binding domains"/>
    <property type="match status" value="1"/>
</dbReference>
<evidence type="ECO:0000256" key="2">
    <source>
        <dbReference type="ARBA" id="ARBA00023015"/>
    </source>
</evidence>
<keyword evidence="1" id="KW-0678">Repressor</keyword>
<keyword evidence="8" id="KW-1185">Reference proteome</keyword>
<reference evidence="7 8" key="1">
    <citation type="submission" date="2012-11" db="EMBL/GenBank/DDBJ databases">
        <authorList>
            <person name="Huguet-Tapia J.C."/>
            <person name="Durkin A.S."/>
            <person name="Pettis G.S."/>
            <person name="Badger J.H."/>
        </authorList>
    </citation>
    <scope>NUCLEOTIDE SEQUENCE [LARGE SCALE GENOMIC DNA]</scope>
    <source>
        <strain evidence="7 8">91-03</strain>
    </source>
</reference>
<dbReference type="PROSITE" id="PS50932">
    <property type="entry name" value="HTH_LACI_2"/>
    <property type="match status" value="1"/>
</dbReference>